<name>A0ABX8JXG8_9ENTR</name>
<feature type="transmembrane region" description="Helical" evidence="1">
    <location>
        <begin position="238"/>
        <end position="253"/>
    </location>
</feature>
<evidence type="ECO:0000256" key="1">
    <source>
        <dbReference type="SAM" id="Phobius"/>
    </source>
</evidence>
<feature type="transmembrane region" description="Helical" evidence="1">
    <location>
        <begin position="100"/>
        <end position="121"/>
    </location>
</feature>
<feature type="transmembrane region" description="Helical" evidence="1">
    <location>
        <begin position="353"/>
        <end position="386"/>
    </location>
</feature>
<reference evidence="2 3" key="1">
    <citation type="submission" date="2021-06" db="EMBL/GenBank/DDBJ databases">
        <title>Leclercia pneumoniae sp. nov.</title>
        <authorList>
            <person name="Hoenemann M."/>
            <person name="Viehweger A."/>
            <person name="Dietze N."/>
        </authorList>
    </citation>
    <scope>NUCLEOTIDE SEQUENCE [LARGE SCALE GENOMIC DNA]</scope>
    <source>
        <strain evidence="3">49125</strain>
    </source>
</reference>
<proteinExistence type="predicted"/>
<feature type="transmembrane region" description="Helical" evidence="1">
    <location>
        <begin position="260"/>
        <end position="279"/>
    </location>
</feature>
<evidence type="ECO:0008006" key="4">
    <source>
        <dbReference type="Google" id="ProtNLM"/>
    </source>
</evidence>
<feature type="transmembrane region" description="Helical" evidence="1">
    <location>
        <begin position="216"/>
        <end position="232"/>
    </location>
</feature>
<feature type="transmembrane region" description="Helical" evidence="1">
    <location>
        <begin position="406"/>
        <end position="429"/>
    </location>
</feature>
<feature type="transmembrane region" description="Helical" evidence="1">
    <location>
        <begin position="190"/>
        <end position="209"/>
    </location>
</feature>
<organism evidence="2 3">
    <name type="scientific">Leclercia pneumoniae</name>
    <dbReference type="NCBI Taxonomy" id="2815358"/>
    <lineage>
        <taxon>Bacteria</taxon>
        <taxon>Pseudomonadati</taxon>
        <taxon>Pseudomonadota</taxon>
        <taxon>Gammaproteobacteria</taxon>
        <taxon>Enterobacterales</taxon>
        <taxon>Enterobacteriaceae</taxon>
        <taxon>Leclercia</taxon>
    </lineage>
</organism>
<feature type="transmembrane region" description="Helical" evidence="1">
    <location>
        <begin position="48"/>
        <end position="66"/>
    </location>
</feature>
<keyword evidence="1" id="KW-0472">Membrane</keyword>
<keyword evidence="3" id="KW-1185">Reference proteome</keyword>
<protein>
    <recommendedName>
        <fullName evidence="4">Wzy</fullName>
    </recommendedName>
</protein>
<feature type="transmembrane region" description="Helical" evidence="1">
    <location>
        <begin position="285"/>
        <end position="304"/>
    </location>
</feature>
<accession>A0ABX8JXG8</accession>
<feature type="transmembrane region" description="Helical" evidence="1">
    <location>
        <begin position="133"/>
        <end position="155"/>
    </location>
</feature>
<feature type="transmembrane region" description="Helical" evidence="1">
    <location>
        <begin position="75"/>
        <end position="94"/>
    </location>
</feature>
<feature type="transmembrane region" description="Helical" evidence="1">
    <location>
        <begin position="7"/>
        <end position="25"/>
    </location>
</feature>
<dbReference type="Proteomes" id="UP000683497">
    <property type="component" value="Chromosome"/>
</dbReference>
<dbReference type="EMBL" id="CP076838">
    <property type="protein sequence ID" value="QWW80966.1"/>
    <property type="molecule type" value="Genomic_DNA"/>
</dbReference>
<keyword evidence="1" id="KW-0812">Transmembrane</keyword>
<keyword evidence="1" id="KW-1133">Transmembrane helix</keyword>
<sequence length="434" mass="49749">MIIKSKIVPVILSCFLLFFAIRYIYTDIFYPQFSYMGFTLRDVDDNNIYFTLFFLLSIISFGSFLPSEINSANKLLLVLSFFVIYIPTLALLTLVSESSYLHYILLYVTLSICILIQAIFAKTGIVNLRIPVFSVKAYLCTFFIIMACALCLVIFNYKFSLANIFNISDISGLYNIRGDFREQNSEVPRLAIYALTISAKVLVPFMLFYGIERKKINIIVISLIIQLLLFLITGQKSVFLGWFLVLGFCLFMRKRNILTLRSICYILALSFVLALTLNWMGSQALLLFVIRRIFIMPGVLGAYYHDFFINHPNMYLSYSFLSPFIENIYNATPPFVIGEYYFSRAEMSANVNYLMAAFADFSLLGMVVYTLILCSIYKVIDCIVIFKNNIRTLSLMLLPTWALLDSSLPTVILTHGLLAILLLTIICPFKRIFP</sequence>
<gene>
    <name evidence="2" type="ORF">KQ929_06970</name>
</gene>
<evidence type="ECO:0000313" key="3">
    <source>
        <dbReference type="Proteomes" id="UP000683497"/>
    </source>
</evidence>
<evidence type="ECO:0000313" key="2">
    <source>
        <dbReference type="EMBL" id="QWW80966.1"/>
    </source>
</evidence>
<dbReference type="RefSeq" id="WP_207292044.1">
    <property type="nucleotide sequence ID" value="NZ_CP071383.1"/>
</dbReference>